<dbReference type="GO" id="GO:0000785">
    <property type="term" value="C:chromatin"/>
    <property type="evidence" value="ECO:0007669"/>
    <property type="project" value="TreeGrafter"/>
</dbReference>
<gene>
    <name evidence="5" type="ORF">GBAR_LOCUS2625</name>
</gene>
<name>A0AA35W386_GEOBA</name>
<feature type="region of interest" description="Disordered" evidence="4">
    <location>
        <begin position="1"/>
        <end position="38"/>
    </location>
</feature>
<accession>A0AA35W386</accession>
<evidence type="ECO:0000256" key="2">
    <source>
        <dbReference type="ARBA" id="ARBA00017682"/>
    </source>
</evidence>
<dbReference type="EMBL" id="CASHTH010000358">
    <property type="protein sequence ID" value="CAI7999145.1"/>
    <property type="molecule type" value="Genomic_DNA"/>
</dbReference>
<dbReference type="AlphaFoldDB" id="A0AA35W386"/>
<evidence type="ECO:0000256" key="4">
    <source>
        <dbReference type="SAM" id="MobiDB-lite"/>
    </source>
</evidence>
<protein>
    <recommendedName>
        <fullName evidence="2">Sister chromatid cohesion protein DCC1</fullName>
    </recommendedName>
</protein>
<dbReference type="GO" id="GO:0000775">
    <property type="term" value="C:chromosome, centromeric region"/>
    <property type="evidence" value="ECO:0007669"/>
    <property type="project" value="TreeGrafter"/>
</dbReference>
<dbReference type="PANTHER" id="PTHR13395:SF6">
    <property type="entry name" value="SISTER CHROMATID COHESION PROTEIN DCC1"/>
    <property type="match status" value="1"/>
</dbReference>
<evidence type="ECO:0000313" key="5">
    <source>
        <dbReference type="EMBL" id="CAI7999145.1"/>
    </source>
</evidence>
<comment type="similarity">
    <text evidence="1">Belongs to the DCC1 family.</text>
</comment>
<dbReference type="GO" id="GO:0031390">
    <property type="term" value="C:Ctf18 RFC-like complex"/>
    <property type="evidence" value="ECO:0007669"/>
    <property type="project" value="InterPro"/>
</dbReference>
<sequence length="253" mass="28104">MEGEGVWGQQMEQTEPLVDEANRADTPQLKEGAEAGERKRSEVVAAARAAGLCVEEGAPGTQLLRFAHGLNSDELRLMELPHGVLGALKEGERVVIRGEQGENAVLCTEGATYELRTADTSNALLLVPSLSYSQDNSLGEDPLPTKGVTMCLSNYLELRPCRPRTEKLRQLLSECPYRGPEYEEESGEDDKDDWEERRRTKSRKVKIDRPRKYMFSELVEVVQASERELREALQKLQACLISGVNASSLVSVV</sequence>
<comment type="caution">
    <text evidence="5">The sequence shown here is derived from an EMBL/GenBank/DDBJ whole genome shotgun (WGS) entry which is preliminary data.</text>
</comment>
<evidence type="ECO:0000313" key="6">
    <source>
        <dbReference type="Proteomes" id="UP001174909"/>
    </source>
</evidence>
<dbReference type="GO" id="GO:0034088">
    <property type="term" value="P:maintenance of mitotic sister chromatid cohesion"/>
    <property type="evidence" value="ECO:0007669"/>
    <property type="project" value="TreeGrafter"/>
</dbReference>
<evidence type="ECO:0000256" key="1">
    <source>
        <dbReference type="ARBA" id="ARBA00007017"/>
    </source>
</evidence>
<keyword evidence="3" id="KW-0235">DNA replication</keyword>
<dbReference type="PANTHER" id="PTHR13395">
    <property type="entry name" value="SISTER CHROMATID COHESION PROTEIN DCC1-RELATED"/>
    <property type="match status" value="1"/>
</dbReference>
<feature type="region of interest" description="Disordered" evidence="4">
    <location>
        <begin position="179"/>
        <end position="201"/>
    </location>
</feature>
<dbReference type="Pfam" id="PF09724">
    <property type="entry name" value="Dcc1"/>
    <property type="match status" value="1"/>
</dbReference>
<keyword evidence="6" id="KW-1185">Reference proteome</keyword>
<evidence type="ECO:0000256" key="3">
    <source>
        <dbReference type="ARBA" id="ARBA00022705"/>
    </source>
</evidence>
<dbReference type="GO" id="GO:0006260">
    <property type="term" value="P:DNA replication"/>
    <property type="evidence" value="ECO:0007669"/>
    <property type="project" value="UniProtKB-KW"/>
</dbReference>
<feature type="compositionally biased region" description="Acidic residues" evidence="4">
    <location>
        <begin position="182"/>
        <end position="193"/>
    </location>
</feature>
<organism evidence="5 6">
    <name type="scientific">Geodia barretti</name>
    <name type="common">Barrett's horny sponge</name>
    <dbReference type="NCBI Taxonomy" id="519541"/>
    <lineage>
        <taxon>Eukaryota</taxon>
        <taxon>Metazoa</taxon>
        <taxon>Porifera</taxon>
        <taxon>Demospongiae</taxon>
        <taxon>Heteroscleromorpha</taxon>
        <taxon>Tetractinellida</taxon>
        <taxon>Astrophorina</taxon>
        <taxon>Geodiidae</taxon>
        <taxon>Geodia</taxon>
    </lineage>
</organism>
<reference evidence="5" key="1">
    <citation type="submission" date="2023-03" db="EMBL/GenBank/DDBJ databases">
        <authorList>
            <person name="Steffen K."/>
            <person name="Cardenas P."/>
        </authorList>
    </citation>
    <scope>NUCLEOTIDE SEQUENCE</scope>
</reference>
<dbReference type="InterPro" id="IPR019128">
    <property type="entry name" value="Dcc1"/>
</dbReference>
<dbReference type="Proteomes" id="UP001174909">
    <property type="component" value="Unassembled WGS sequence"/>
</dbReference>
<proteinExistence type="inferred from homology"/>